<protein>
    <submittedName>
        <fullName evidence="2">Uncharacterized protein</fullName>
    </submittedName>
</protein>
<comment type="caution">
    <text evidence="2">The sequence shown here is derived from an EMBL/GenBank/DDBJ whole genome shotgun (WGS) entry which is preliminary data.</text>
</comment>
<dbReference type="EMBL" id="AAXF02000029">
    <property type="protein sequence ID" value="EDO14043.1"/>
    <property type="molecule type" value="Genomic_DNA"/>
</dbReference>
<gene>
    <name evidence="2" type="ORF">BACOVA_00238</name>
</gene>
<evidence type="ECO:0000313" key="3">
    <source>
        <dbReference type="Proteomes" id="UP000005475"/>
    </source>
</evidence>
<sequence>MNHIIKECRYFYCKYGCILLFITCFLIRVVYVLKRSFLFLLYNLSIIFFSYKPFRNDAFLVA</sequence>
<dbReference type="AlphaFoldDB" id="A0AAN3DCM4"/>
<feature type="transmembrane region" description="Helical" evidence="1">
    <location>
        <begin position="37"/>
        <end position="54"/>
    </location>
</feature>
<reference evidence="3" key="2">
    <citation type="submission" date="2007-04" db="EMBL/GenBank/DDBJ databases">
        <title>Draft genome sequence of Bacteroides ovatus (ATCC 8483).</title>
        <authorList>
            <person name="Sudarsanam P."/>
            <person name="Ley R."/>
            <person name="Guruge J."/>
            <person name="Turnbaugh P.J."/>
            <person name="Mahowald M."/>
            <person name="Liep D."/>
            <person name="Gordon J."/>
        </authorList>
    </citation>
    <scope>NUCLEOTIDE SEQUENCE [LARGE SCALE GENOMIC DNA]</scope>
    <source>
        <strain evidence="3">ATCC 8483 / DSM 1896 / JCM 5824 / BCRC 10623 / CCUG 4943 / NCTC 11153</strain>
    </source>
</reference>
<keyword evidence="1" id="KW-0472">Membrane</keyword>
<name>A0AAN3DCM4_BACO1</name>
<organism evidence="2 3">
    <name type="scientific">Bacteroides ovatus (strain ATCC 8483 / DSM 1896 / JCM 5824 / BCRC 10623 / CCUG 4943 / NCTC 11153)</name>
    <dbReference type="NCBI Taxonomy" id="411476"/>
    <lineage>
        <taxon>Bacteria</taxon>
        <taxon>Pseudomonadati</taxon>
        <taxon>Bacteroidota</taxon>
        <taxon>Bacteroidia</taxon>
        <taxon>Bacteroidales</taxon>
        <taxon>Bacteroidaceae</taxon>
        <taxon>Bacteroides</taxon>
    </lineage>
</organism>
<proteinExistence type="predicted"/>
<evidence type="ECO:0000313" key="2">
    <source>
        <dbReference type="EMBL" id="EDO14043.1"/>
    </source>
</evidence>
<keyword evidence="1" id="KW-1133">Transmembrane helix</keyword>
<dbReference type="Proteomes" id="UP000005475">
    <property type="component" value="Unassembled WGS sequence"/>
</dbReference>
<evidence type="ECO:0000256" key="1">
    <source>
        <dbReference type="SAM" id="Phobius"/>
    </source>
</evidence>
<feature type="transmembrane region" description="Helical" evidence="1">
    <location>
        <begin position="12"/>
        <end position="31"/>
    </location>
</feature>
<keyword evidence="1" id="KW-0812">Transmembrane</keyword>
<accession>A0AAN3DCM4</accession>
<reference evidence="2 3" key="1">
    <citation type="submission" date="2007-03" db="EMBL/GenBank/DDBJ databases">
        <authorList>
            <person name="Fulton L."/>
            <person name="Clifton S."/>
            <person name="Fulton B."/>
            <person name="Xu J."/>
            <person name="Minx P."/>
            <person name="Pepin K.H."/>
            <person name="Johnson M."/>
            <person name="Thiruvilangam P."/>
            <person name="Bhonagiri V."/>
            <person name="Nash W.E."/>
            <person name="Mardis E.R."/>
            <person name="Wilson R.K."/>
        </authorList>
    </citation>
    <scope>NUCLEOTIDE SEQUENCE [LARGE SCALE GENOMIC DNA]</scope>
    <source>
        <strain evidence="3">ATCC 8483 / DSM 1896 / JCM 5824 / BCRC 10623 / CCUG 4943 / NCTC 11153</strain>
    </source>
</reference>